<dbReference type="Pfam" id="PF09439">
    <property type="entry name" value="SRPRB"/>
    <property type="match status" value="1"/>
</dbReference>
<dbReference type="GO" id="GO:0005789">
    <property type="term" value="C:endoplasmic reticulum membrane"/>
    <property type="evidence" value="ECO:0007669"/>
    <property type="project" value="UniProtKB-SubCell"/>
</dbReference>
<evidence type="ECO:0000256" key="1">
    <source>
        <dbReference type="ARBA" id="ARBA00004389"/>
    </source>
</evidence>
<comment type="similarity">
    <text evidence="2">Belongs to the SRP receptor beta subunit family.</text>
</comment>
<sequence>MVNQSAIPHINQTAVDICPVAPGSDQSGLIKGVTFPAMYAMLAEWAPPWERSKMAAFVFTVIFIFVWRKGRVSRRGICLVGLCESGKTLIFSQLVYKKAVESFTSMKENVGVLEIANKGALKLIDIPGHERVRQRFFDSYKNTARGIVFVLDSFSLNKDIRDVAEYLYTILSDPTVSSNRPQVLILCNKQDHPLAKGPQVIQSVLEKEMNVLRNTQTNQLEAVAEGGTRKSFYLGQEGKNFEFADIRSLHVEFASSSAQSEDLENLKKWLQLVA</sequence>
<keyword evidence="5" id="KW-0547">Nucleotide-binding</keyword>
<dbReference type="PANTHER" id="PTHR46693">
    <property type="entry name" value="ADP-RIBOSYLATION FACTOR-LIKE PROTEIN 15"/>
    <property type="match status" value="1"/>
</dbReference>
<evidence type="ECO:0000256" key="5">
    <source>
        <dbReference type="ARBA" id="ARBA00022741"/>
    </source>
</evidence>
<dbReference type="CDD" id="cd04105">
    <property type="entry name" value="SR_beta"/>
    <property type="match status" value="1"/>
</dbReference>
<evidence type="ECO:0000256" key="7">
    <source>
        <dbReference type="ARBA" id="ARBA00022989"/>
    </source>
</evidence>
<dbReference type="EMBL" id="LR009470">
    <property type="protein sequence ID" value="SVE79089.1"/>
    <property type="molecule type" value="mRNA"/>
</dbReference>
<dbReference type="InterPro" id="IPR042292">
    <property type="entry name" value="ARL15"/>
</dbReference>
<name>A0A4Y7MCS9_9CRUS</name>
<evidence type="ECO:0000256" key="4">
    <source>
        <dbReference type="ARBA" id="ARBA00022692"/>
    </source>
</evidence>
<dbReference type="PANTHER" id="PTHR46693:SF1">
    <property type="entry name" value="ADP-RIBOSYLATION FACTOR-LIKE PROTEIN 15"/>
    <property type="match status" value="1"/>
</dbReference>
<dbReference type="GO" id="GO:0005525">
    <property type="term" value="F:GTP binding"/>
    <property type="evidence" value="ECO:0007669"/>
    <property type="project" value="UniProtKB-KW"/>
</dbReference>
<keyword evidence="9" id="KW-0472">Membrane</keyword>
<dbReference type="InterPro" id="IPR019009">
    <property type="entry name" value="SRP_receptor_beta_su"/>
</dbReference>
<dbReference type="InterPro" id="IPR027417">
    <property type="entry name" value="P-loop_NTPase"/>
</dbReference>
<evidence type="ECO:0000256" key="3">
    <source>
        <dbReference type="ARBA" id="ARBA00020256"/>
    </source>
</evidence>
<evidence type="ECO:0000313" key="11">
    <source>
        <dbReference type="EMBL" id="SVE77832.1"/>
    </source>
</evidence>
<evidence type="ECO:0000256" key="8">
    <source>
        <dbReference type="ARBA" id="ARBA00023134"/>
    </source>
</evidence>
<evidence type="ECO:0000256" key="6">
    <source>
        <dbReference type="ARBA" id="ARBA00022824"/>
    </source>
</evidence>
<gene>
    <name evidence="11" type="primary">EOG090X0C7N</name>
</gene>
<comment type="subcellular location">
    <subcellularLocation>
        <location evidence="1">Endoplasmic reticulum membrane</location>
        <topology evidence="1">Single-pass membrane protein</topology>
    </subcellularLocation>
</comment>
<evidence type="ECO:0000256" key="2">
    <source>
        <dbReference type="ARBA" id="ARBA00005619"/>
    </source>
</evidence>
<keyword evidence="10" id="KW-0675">Receptor</keyword>
<dbReference type="AlphaFoldDB" id="A0A4Y7MCS9"/>
<keyword evidence="7" id="KW-1133">Transmembrane helix</keyword>
<accession>A0A4Y7MCS9</accession>
<evidence type="ECO:0000256" key="9">
    <source>
        <dbReference type="ARBA" id="ARBA00023136"/>
    </source>
</evidence>
<dbReference type="SMART" id="SM00177">
    <property type="entry name" value="ARF"/>
    <property type="match status" value="1"/>
</dbReference>
<dbReference type="EMBL" id="LR008842">
    <property type="protein sequence ID" value="SVE78461.1"/>
    <property type="molecule type" value="mRNA"/>
</dbReference>
<reference evidence="11" key="1">
    <citation type="submission" date="2018-08" db="EMBL/GenBank/DDBJ databases">
        <authorList>
            <person name="Cornetti L."/>
        </authorList>
    </citation>
    <scope>NUCLEOTIDE SEQUENCE</scope>
    <source>
        <strain evidence="11">IN-PA-1</strain>
        <strain evidence="12">US-MO</strain>
        <strain evidence="13">ZW-LUM</strain>
    </source>
</reference>
<dbReference type="EMBL" id="LR008213">
    <property type="protein sequence ID" value="SVE77832.1"/>
    <property type="molecule type" value="mRNA"/>
</dbReference>
<keyword evidence="8" id="KW-0342">GTP-binding</keyword>
<protein>
    <recommendedName>
        <fullName evidence="3">Signal recognition particle receptor subunit beta</fullName>
    </recommendedName>
</protein>
<dbReference type="SUPFAM" id="SSF52540">
    <property type="entry name" value="P-loop containing nucleoside triphosphate hydrolases"/>
    <property type="match status" value="1"/>
</dbReference>
<evidence type="ECO:0000256" key="10">
    <source>
        <dbReference type="ARBA" id="ARBA00023170"/>
    </source>
</evidence>
<proteinExistence type="evidence at transcript level"/>
<dbReference type="Gene3D" id="3.40.50.300">
    <property type="entry name" value="P-loop containing nucleotide triphosphate hydrolases"/>
    <property type="match status" value="1"/>
</dbReference>
<keyword evidence="4" id="KW-0812">Transmembrane</keyword>
<organism evidence="11">
    <name type="scientific">Daphnia lumholtzi</name>
    <dbReference type="NCBI Taxonomy" id="42856"/>
    <lineage>
        <taxon>Eukaryota</taxon>
        <taxon>Metazoa</taxon>
        <taxon>Ecdysozoa</taxon>
        <taxon>Arthropoda</taxon>
        <taxon>Crustacea</taxon>
        <taxon>Branchiopoda</taxon>
        <taxon>Diplostraca</taxon>
        <taxon>Cladocera</taxon>
        <taxon>Anomopoda</taxon>
        <taxon>Daphniidae</taxon>
        <taxon>Daphnia</taxon>
    </lineage>
</organism>
<evidence type="ECO:0000313" key="12">
    <source>
        <dbReference type="EMBL" id="SVE78461.1"/>
    </source>
</evidence>
<evidence type="ECO:0000313" key="13">
    <source>
        <dbReference type="EMBL" id="SVE79089.1"/>
    </source>
</evidence>
<keyword evidence="6" id="KW-0256">Endoplasmic reticulum</keyword>